<proteinExistence type="predicted"/>
<dbReference type="AlphaFoldDB" id="A0A565CS46"/>
<evidence type="ECO:0000313" key="1">
    <source>
        <dbReference type="EMBL" id="VVB16563.1"/>
    </source>
</evidence>
<dbReference type="EMBL" id="CABITT030000008">
    <property type="protein sequence ID" value="VVB16563.1"/>
    <property type="molecule type" value="Genomic_DNA"/>
</dbReference>
<comment type="caution">
    <text evidence="1">The sequence shown here is derived from an EMBL/GenBank/DDBJ whole genome shotgun (WGS) entry which is preliminary data.</text>
</comment>
<protein>
    <recommendedName>
        <fullName evidence="3">PA domain-containing protein</fullName>
    </recommendedName>
</protein>
<organism evidence="1 2">
    <name type="scientific">Arabis nemorensis</name>
    <dbReference type="NCBI Taxonomy" id="586526"/>
    <lineage>
        <taxon>Eukaryota</taxon>
        <taxon>Viridiplantae</taxon>
        <taxon>Streptophyta</taxon>
        <taxon>Embryophyta</taxon>
        <taxon>Tracheophyta</taxon>
        <taxon>Spermatophyta</taxon>
        <taxon>Magnoliopsida</taxon>
        <taxon>eudicotyledons</taxon>
        <taxon>Gunneridae</taxon>
        <taxon>Pentapetalae</taxon>
        <taxon>rosids</taxon>
        <taxon>malvids</taxon>
        <taxon>Brassicales</taxon>
        <taxon>Brassicaceae</taxon>
        <taxon>Arabideae</taxon>
        <taxon>Arabis</taxon>
    </lineage>
</organism>
<dbReference type="Gene3D" id="3.50.30.30">
    <property type="match status" value="1"/>
</dbReference>
<reference evidence="1" key="1">
    <citation type="submission" date="2019-07" db="EMBL/GenBank/DDBJ databases">
        <authorList>
            <person name="Dittberner H."/>
        </authorList>
    </citation>
    <scope>NUCLEOTIDE SEQUENCE [LARGE SCALE GENOMIC DNA]</scope>
</reference>
<accession>A0A565CS46</accession>
<gene>
    <name evidence="1" type="ORF">ANE_LOCUS27007</name>
</gene>
<evidence type="ECO:0008006" key="3">
    <source>
        <dbReference type="Google" id="ProtNLM"/>
    </source>
</evidence>
<sequence length="74" mass="8022">MSQVLSRIIAIDSFCVSGCVDRDLVKGNIVLCDDFLGNKEAYLAGATGAIVQNTEHIDSRYRLCVPISGLFSEL</sequence>
<evidence type="ECO:0000313" key="2">
    <source>
        <dbReference type="Proteomes" id="UP000489600"/>
    </source>
</evidence>
<dbReference type="OrthoDB" id="1664645at2759"/>
<name>A0A565CS46_9BRAS</name>
<dbReference type="Proteomes" id="UP000489600">
    <property type="component" value="Unassembled WGS sequence"/>
</dbReference>
<keyword evidence="2" id="KW-1185">Reference proteome</keyword>